<evidence type="ECO:0000256" key="2">
    <source>
        <dbReference type="ARBA" id="ARBA00023315"/>
    </source>
</evidence>
<dbReference type="CDD" id="cd03449">
    <property type="entry name" value="R_hydratase"/>
    <property type="match status" value="1"/>
</dbReference>
<dbReference type="SUPFAM" id="SSF53659">
    <property type="entry name" value="Isocitrate/Isopropylmalate dehydrogenase-like"/>
    <property type="match status" value="1"/>
</dbReference>
<dbReference type="Pfam" id="PF01515">
    <property type="entry name" value="PTA_PTB"/>
    <property type="match status" value="1"/>
</dbReference>
<sequence>MQYHNKPYDQLNIGDTAELKRLCTEDDFYAFAANSGNHNPLHLAHEDGDGDDRPEAVAPSLFVGALISAVLGNILPGAGTLYKSQQFDFVGRAMAGDELLARVVVTEKRANREVVLDTTVTRCWDDAVIVSGKAVVIAPDRALSFREIEVPGLIVQRHRHFDALLEKSRPLDPIPTAVVAPEDPNSLGGAILAARETIIEPILVGRPDLIGQAAQELGERLDGFEIVAAEEHSEAARIAVDLVVEGRAGALMKGHLHTDDLLRAALRKDQGLRAGRRFTHVFVMDVPGQPHPLLVTDAAINIEPDLQTKIDITQNAIDLAISIGMETPKVGVLSAVETVNPAIRSSIDAALLSKMAERGQIKGGLVDGPLAMDNAVSMAAARIKGIVSPVAGQADILVVPNLDAGNMLAKQLTYIANAEAAGVVLGAKVPIILNSRADDDKARLASCAVAALHAARIAGGRL</sequence>
<keyword evidence="2 5" id="KW-0012">Acyltransferase</keyword>
<dbReference type="NCBIfam" id="NF006045">
    <property type="entry name" value="PRK08190.1"/>
    <property type="match status" value="1"/>
</dbReference>
<reference evidence="6" key="1">
    <citation type="submission" date="2017-05" db="EMBL/GenBank/DDBJ databases">
        <authorList>
            <person name="Rodrigo-Torres L."/>
            <person name="Arahal R. D."/>
            <person name="Lucena T."/>
        </authorList>
    </citation>
    <scope>NUCLEOTIDE SEQUENCE [LARGE SCALE GENOMIC DNA]</scope>
    <source>
        <strain evidence="6">CECT 8715</strain>
    </source>
</reference>
<dbReference type="Gene3D" id="3.40.718.10">
    <property type="entry name" value="Isopropylmalate Dehydrogenase"/>
    <property type="match status" value="1"/>
</dbReference>
<dbReference type="Pfam" id="PF01575">
    <property type="entry name" value="MaoC_dehydratas"/>
    <property type="match status" value="1"/>
</dbReference>
<dbReference type="Proteomes" id="UP000202485">
    <property type="component" value="Unassembled WGS sequence"/>
</dbReference>
<dbReference type="PANTHER" id="PTHR43356">
    <property type="entry name" value="PHOSPHATE ACETYLTRANSFERASE"/>
    <property type="match status" value="1"/>
</dbReference>
<evidence type="ECO:0000256" key="1">
    <source>
        <dbReference type="ARBA" id="ARBA00022679"/>
    </source>
</evidence>
<dbReference type="AlphaFoldDB" id="A0A238K2M6"/>
<dbReference type="InterPro" id="IPR050500">
    <property type="entry name" value="Phos_Acetyltrans/Butyryltrans"/>
</dbReference>
<evidence type="ECO:0000313" key="5">
    <source>
        <dbReference type="EMBL" id="SMX36634.1"/>
    </source>
</evidence>
<proteinExistence type="predicted"/>
<dbReference type="SUPFAM" id="SSF54637">
    <property type="entry name" value="Thioesterase/thiol ester dehydrase-isomerase"/>
    <property type="match status" value="1"/>
</dbReference>
<keyword evidence="6" id="KW-1185">Reference proteome</keyword>
<dbReference type="OrthoDB" id="9800237at2"/>
<dbReference type="Gene3D" id="3.10.129.10">
    <property type="entry name" value="Hotdog Thioesterase"/>
    <property type="match status" value="1"/>
</dbReference>
<evidence type="ECO:0000259" key="3">
    <source>
        <dbReference type="Pfam" id="PF01515"/>
    </source>
</evidence>
<evidence type="ECO:0000313" key="6">
    <source>
        <dbReference type="Proteomes" id="UP000202485"/>
    </source>
</evidence>
<dbReference type="GO" id="GO:0008959">
    <property type="term" value="F:phosphate acetyltransferase activity"/>
    <property type="evidence" value="ECO:0007669"/>
    <property type="project" value="UniProtKB-EC"/>
</dbReference>
<gene>
    <name evidence="5" type="primary">pta</name>
    <name evidence="5" type="ORF">RUA8715_01469</name>
</gene>
<dbReference type="EC" id="2.3.1.8" evidence="5"/>
<dbReference type="InterPro" id="IPR029069">
    <property type="entry name" value="HotDog_dom_sf"/>
</dbReference>
<accession>A0A238K2M6</accession>
<dbReference type="InterPro" id="IPR002505">
    <property type="entry name" value="PTA_PTB"/>
</dbReference>
<feature type="domain" description="MaoC-like" evidence="4">
    <location>
        <begin position="20"/>
        <end position="116"/>
    </location>
</feature>
<name>A0A238K2M6_9RHOB</name>
<dbReference type="InterPro" id="IPR002539">
    <property type="entry name" value="MaoC-like_dom"/>
</dbReference>
<organism evidence="5 6">
    <name type="scientific">Ruegeria arenilitoris</name>
    <dbReference type="NCBI Taxonomy" id="1173585"/>
    <lineage>
        <taxon>Bacteria</taxon>
        <taxon>Pseudomonadati</taxon>
        <taxon>Pseudomonadota</taxon>
        <taxon>Alphaproteobacteria</taxon>
        <taxon>Rhodobacterales</taxon>
        <taxon>Roseobacteraceae</taxon>
        <taxon>Ruegeria</taxon>
    </lineage>
</organism>
<protein>
    <submittedName>
        <fullName evidence="5">Phosphate acetyltransferase</fullName>
        <ecNumber evidence="5">2.3.1.8</ecNumber>
    </submittedName>
</protein>
<keyword evidence="1 5" id="KW-0808">Transferase</keyword>
<dbReference type="EMBL" id="FXYG01000001">
    <property type="protein sequence ID" value="SMX36634.1"/>
    <property type="molecule type" value="Genomic_DNA"/>
</dbReference>
<feature type="domain" description="Phosphate acetyl/butaryl transferase" evidence="3">
    <location>
        <begin position="231"/>
        <end position="451"/>
    </location>
</feature>
<dbReference type="PANTHER" id="PTHR43356:SF2">
    <property type="entry name" value="PHOSPHATE ACETYLTRANSFERASE"/>
    <property type="match status" value="1"/>
</dbReference>
<dbReference type="NCBIfam" id="NF008852">
    <property type="entry name" value="PRK11890.1"/>
    <property type="match status" value="1"/>
</dbReference>
<evidence type="ECO:0000259" key="4">
    <source>
        <dbReference type="Pfam" id="PF01575"/>
    </source>
</evidence>
<dbReference type="RefSeq" id="WP_093962892.1">
    <property type="nucleotide sequence ID" value="NZ_FXYG01000001.1"/>
</dbReference>